<organism evidence="2 3">
    <name type="scientific">Sphaerisporangium rubeum</name>
    <dbReference type="NCBI Taxonomy" id="321317"/>
    <lineage>
        <taxon>Bacteria</taxon>
        <taxon>Bacillati</taxon>
        <taxon>Actinomycetota</taxon>
        <taxon>Actinomycetes</taxon>
        <taxon>Streptosporangiales</taxon>
        <taxon>Streptosporangiaceae</taxon>
        <taxon>Sphaerisporangium</taxon>
    </lineage>
</organism>
<feature type="region of interest" description="Disordered" evidence="1">
    <location>
        <begin position="1"/>
        <end position="24"/>
    </location>
</feature>
<keyword evidence="3" id="KW-1185">Reference proteome</keyword>
<evidence type="ECO:0000313" key="2">
    <source>
        <dbReference type="EMBL" id="MBB6473093.1"/>
    </source>
</evidence>
<reference evidence="2 3" key="1">
    <citation type="submission" date="2020-08" db="EMBL/GenBank/DDBJ databases">
        <title>Sequencing the genomes of 1000 actinobacteria strains.</title>
        <authorList>
            <person name="Klenk H.-P."/>
        </authorList>
    </citation>
    <scope>NUCLEOTIDE SEQUENCE [LARGE SCALE GENOMIC DNA]</scope>
    <source>
        <strain evidence="2 3">DSM 44936</strain>
    </source>
</reference>
<dbReference type="RefSeq" id="WP_184980613.1">
    <property type="nucleotide sequence ID" value="NZ_BAAALO010000005.1"/>
</dbReference>
<proteinExistence type="predicted"/>
<evidence type="ECO:0000313" key="3">
    <source>
        <dbReference type="Proteomes" id="UP000555564"/>
    </source>
</evidence>
<sequence length="47" mass="5204">MVSETTRRRTYSYGPADDPVTTARRVAGRYAQLRERSTNDGGAEQVG</sequence>
<dbReference type="EMBL" id="JACHIU010000001">
    <property type="protein sequence ID" value="MBB6473093.1"/>
    <property type="molecule type" value="Genomic_DNA"/>
</dbReference>
<protein>
    <submittedName>
        <fullName evidence="2">Uncharacterized protein</fullName>
    </submittedName>
</protein>
<gene>
    <name evidence="2" type="ORF">BJ992_002524</name>
</gene>
<dbReference type="Proteomes" id="UP000555564">
    <property type="component" value="Unassembled WGS sequence"/>
</dbReference>
<name>A0A7X0IDT0_9ACTN</name>
<accession>A0A7X0IDT0</accession>
<dbReference type="AlphaFoldDB" id="A0A7X0IDT0"/>
<evidence type="ECO:0000256" key="1">
    <source>
        <dbReference type="SAM" id="MobiDB-lite"/>
    </source>
</evidence>
<comment type="caution">
    <text evidence="2">The sequence shown here is derived from an EMBL/GenBank/DDBJ whole genome shotgun (WGS) entry which is preliminary data.</text>
</comment>